<dbReference type="InterPro" id="IPR014224">
    <property type="entry name" value="Spore_cortex_SleB"/>
</dbReference>
<dbReference type="InterPro" id="IPR011105">
    <property type="entry name" value="Cell_wall_hydrolase_SleB"/>
</dbReference>
<dbReference type="Gene3D" id="1.10.101.10">
    <property type="entry name" value="PGBD-like superfamily/PGBD"/>
    <property type="match status" value="1"/>
</dbReference>
<evidence type="ECO:0000256" key="5">
    <source>
        <dbReference type="ARBA" id="ARBA00022801"/>
    </source>
</evidence>
<dbReference type="AlphaFoldDB" id="A0A4Q0I3V1"/>
<keyword evidence="3" id="KW-0309">Germination</keyword>
<evidence type="ECO:0000313" key="12">
    <source>
        <dbReference type="Proteomes" id="UP000289166"/>
    </source>
</evidence>
<dbReference type="GO" id="GO:0030435">
    <property type="term" value="P:sporulation resulting in formation of a cellular spore"/>
    <property type="evidence" value="ECO:0007669"/>
    <property type="project" value="UniProtKB-KW"/>
</dbReference>
<feature type="domain" description="Cell wall hydrolase SleB" evidence="10">
    <location>
        <begin position="135"/>
        <end position="233"/>
    </location>
</feature>
<dbReference type="OrthoDB" id="9785345at2"/>
<evidence type="ECO:0000259" key="10">
    <source>
        <dbReference type="Pfam" id="PF07486"/>
    </source>
</evidence>
<name>A0A4Q0I3V1_9FIRM</name>
<gene>
    <name evidence="11" type="primary">sleB</name>
    <name evidence="11" type="ORF">EFD62_09630</name>
</gene>
<dbReference type="Gene3D" id="6.20.240.60">
    <property type="match status" value="1"/>
</dbReference>
<evidence type="ECO:0000256" key="4">
    <source>
        <dbReference type="ARBA" id="ARBA00022729"/>
    </source>
</evidence>
<evidence type="ECO:0000256" key="6">
    <source>
        <dbReference type="ARBA" id="ARBA00022969"/>
    </source>
</evidence>
<keyword evidence="4" id="KW-0732">Signal</keyword>
<sequence length="234" mass="25537">MRKRILLVIITITITSILSASIIFRDEISHLYGYSRAALSYYGSTGQEVKNIQYKLSIWKYYKGKIDGVYGYKTYTAVRQFQAKNGLKVDGIAGPQTLAALGLPTGQATKATSAQPSSNRNLDLLAHLVYGEARGEPYTGQVAVAAVVLNRTRDSRFPNTIAGVIYQPGAFDAVADGQINLAPNETAYKAAKDALNGWDPSGGAVYYYNPSTATSKWIWSRTIVKVIGKHNFAK</sequence>
<evidence type="ECO:0000259" key="9">
    <source>
        <dbReference type="Pfam" id="PF01471"/>
    </source>
</evidence>
<dbReference type="InterPro" id="IPR002477">
    <property type="entry name" value="Peptidoglycan-bd-like"/>
</dbReference>
<comment type="caution">
    <text evidence="11">The sequence shown here is derived from an EMBL/GenBank/DDBJ whole genome shotgun (WGS) entry which is preliminary data.</text>
</comment>
<keyword evidence="12" id="KW-1185">Reference proteome</keyword>
<evidence type="ECO:0000256" key="8">
    <source>
        <dbReference type="NCBIfam" id="TIGR02869"/>
    </source>
</evidence>
<dbReference type="Pfam" id="PF01471">
    <property type="entry name" value="PG_binding_1"/>
    <property type="match status" value="1"/>
</dbReference>
<dbReference type="GO" id="GO:0009847">
    <property type="term" value="P:spore germination"/>
    <property type="evidence" value="ECO:0007669"/>
    <property type="project" value="UniProtKB-UniRule"/>
</dbReference>
<keyword evidence="5" id="KW-0378">Hydrolase</keyword>
<accession>A0A4Q0I3V1</accession>
<dbReference type="RefSeq" id="WP_069194942.1">
    <property type="nucleotide sequence ID" value="NZ_RLII01000011.1"/>
</dbReference>
<dbReference type="NCBIfam" id="TIGR02869">
    <property type="entry name" value="spore_SleB"/>
    <property type="match status" value="1"/>
</dbReference>
<dbReference type="EMBL" id="RLII01000011">
    <property type="protein sequence ID" value="RXE58891.1"/>
    <property type="molecule type" value="Genomic_DNA"/>
</dbReference>
<feature type="domain" description="Peptidoglycan binding-like" evidence="9">
    <location>
        <begin position="45"/>
        <end position="101"/>
    </location>
</feature>
<dbReference type="SUPFAM" id="SSF47090">
    <property type="entry name" value="PGBD-like"/>
    <property type="match status" value="1"/>
</dbReference>
<evidence type="ECO:0000256" key="7">
    <source>
        <dbReference type="ARBA" id="ARBA00023316"/>
    </source>
</evidence>
<dbReference type="GO" id="GO:0016787">
    <property type="term" value="F:hydrolase activity"/>
    <property type="evidence" value="ECO:0007669"/>
    <property type="project" value="UniProtKB-KW"/>
</dbReference>
<protein>
    <recommendedName>
        <fullName evidence="2 8">Spore cortex-lytic enzyme</fullName>
    </recommendedName>
</protein>
<dbReference type="Pfam" id="PF07486">
    <property type="entry name" value="Hydrolase_2"/>
    <property type="match status" value="1"/>
</dbReference>
<dbReference type="InterPro" id="IPR036365">
    <property type="entry name" value="PGBD-like_sf"/>
</dbReference>
<dbReference type="InterPro" id="IPR042047">
    <property type="entry name" value="SleB_dom1"/>
</dbReference>
<dbReference type="InterPro" id="IPR036366">
    <property type="entry name" value="PGBDSf"/>
</dbReference>
<reference evidence="12" key="1">
    <citation type="submission" date="2018-11" db="EMBL/GenBank/DDBJ databases">
        <title>Genome sequencing of a novel mesophilic and cellulolytic organism within the genus Hungateiclostridium.</title>
        <authorList>
            <person name="Rettenmaier R."/>
            <person name="Liebl W."/>
            <person name="Zverlov V."/>
        </authorList>
    </citation>
    <scope>NUCLEOTIDE SEQUENCE [LARGE SCALE GENOMIC DNA]</scope>
    <source>
        <strain evidence="12">N2K1</strain>
    </source>
</reference>
<comment type="similarity">
    <text evidence="1">Belongs to the SleB family.</text>
</comment>
<keyword evidence="6" id="KW-0749">Sporulation</keyword>
<evidence type="ECO:0000256" key="1">
    <source>
        <dbReference type="ARBA" id="ARBA00007010"/>
    </source>
</evidence>
<evidence type="ECO:0000313" key="11">
    <source>
        <dbReference type="EMBL" id="RXE58891.1"/>
    </source>
</evidence>
<evidence type="ECO:0000256" key="2">
    <source>
        <dbReference type="ARBA" id="ARBA00018364"/>
    </source>
</evidence>
<dbReference type="Proteomes" id="UP000289166">
    <property type="component" value="Unassembled WGS sequence"/>
</dbReference>
<proteinExistence type="inferred from homology"/>
<keyword evidence="7" id="KW-0961">Cell wall biogenesis/degradation</keyword>
<organism evidence="11 12">
    <name type="scientific">Acetivibrio mesophilus</name>
    <dbReference type="NCBI Taxonomy" id="2487273"/>
    <lineage>
        <taxon>Bacteria</taxon>
        <taxon>Bacillati</taxon>
        <taxon>Bacillota</taxon>
        <taxon>Clostridia</taxon>
        <taxon>Eubacteriales</taxon>
        <taxon>Oscillospiraceae</taxon>
        <taxon>Acetivibrio</taxon>
    </lineage>
</organism>
<dbReference type="GO" id="GO:0071555">
    <property type="term" value="P:cell wall organization"/>
    <property type="evidence" value="ECO:0007669"/>
    <property type="project" value="UniProtKB-KW"/>
</dbReference>
<dbReference type="Gene3D" id="1.10.10.2520">
    <property type="entry name" value="Cell wall hydrolase SleB, domain 1"/>
    <property type="match status" value="1"/>
</dbReference>
<evidence type="ECO:0000256" key="3">
    <source>
        <dbReference type="ARBA" id="ARBA00022544"/>
    </source>
</evidence>